<keyword evidence="3" id="KW-1185">Reference proteome</keyword>
<feature type="compositionally biased region" description="Basic residues" evidence="1">
    <location>
        <begin position="51"/>
        <end position="64"/>
    </location>
</feature>
<reference evidence="3" key="1">
    <citation type="journal article" date="2014" name="Proc. Natl. Acad. Sci. U.S.A.">
        <title>Extensive sampling of basidiomycete genomes demonstrates inadequacy of the white-rot/brown-rot paradigm for wood decay fungi.</title>
        <authorList>
            <person name="Riley R."/>
            <person name="Salamov A.A."/>
            <person name="Brown D.W."/>
            <person name="Nagy L.G."/>
            <person name="Floudas D."/>
            <person name="Held B.W."/>
            <person name="Levasseur A."/>
            <person name="Lombard V."/>
            <person name="Morin E."/>
            <person name="Otillar R."/>
            <person name="Lindquist E.A."/>
            <person name="Sun H."/>
            <person name="LaButti K.M."/>
            <person name="Schmutz J."/>
            <person name="Jabbour D."/>
            <person name="Luo H."/>
            <person name="Baker S.E."/>
            <person name="Pisabarro A.G."/>
            <person name="Walton J.D."/>
            <person name="Blanchette R.A."/>
            <person name="Henrissat B."/>
            <person name="Martin F."/>
            <person name="Cullen D."/>
            <person name="Hibbett D.S."/>
            <person name="Grigoriev I.V."/>
        </authorList>
    </citation>
    <scope>NUCLEOTIDE SEQUENCE [LARGE SCALE GENOMIC DNA]</scope>
    <source>
        <strain evidence="3">CBS 339.88</strain>
    </source>
</reference>
<feature type="compositionally biased region" description="Basic and acidic residues" evidence="1">
    <location>
        <begin position="134"/>
        <end position="157"/>
    </location>
</feature>
<name>A0A067SEZ3_GALM3</name>
<dbReference type="HOGENOM" id="CLU_1214847_0_0_1"/>
<proteinExistence type="predicted"/>
<dbReference type="EMBL" id="KL142424">
    <property type="protein sequence ID" value="KDR66324.1"/>
    <property type="molecule type" value="Genomic_DNA"/>
</dbReference>
<dbReference type="Proteomes" id="UP000027222">
    <property type="component" value="Unassembled WGS sequence"/>
</dbReference>
<feature type="region of interest" description="Disordered" evidence="1">
    <location>
        <begin position="49"/>
        <end position="72"/>
    </location>
</feature>
<evidence type="ECO:0000256" key="1">
    <source>
        <dbReference type="SAM" id="MobiDB-lite"/>
    </source>
</evidence>
<feature type="region of interest" description="Disordered" evidence="1">
    <location>
        <begin position="126"/>
        <end position="157"/>
    </location>
</feature>
<organism evidence="2 3">
    <name type="scientific">Galerina marginata (strain CBS 339.88)</name>
    <dbReference type="NCBI Taxonomy" id="685588"/>
    <lineage>
        <taxon>Eukaryota</taxon>
        <taxon>Fungi</taxon>
        <taxon>Dikarya</taxon>
        <taxon>Basidiomycota</taxon>
        <taxon>Agaricomycotina</taxon>
        <taxon>Agaricomycetes</taxon>
        <taxon>Agaricomycetidae</taxon>
        <taxon>Agaricales</taxon>
        <taxon>Agaricineae</taxon>
        <taxon>Strophariaceae</taxon>
        <taxon>Galerina</taxon>
    </lineage>
</organism>
<sequence length="228" mass="25936">MAETGVEILFDPDYIFSPPESAPNSVQEPNYGSRAPFLHCLHMFTISRPQQHPKHPPRHPRHPRALVDVEPNPTIDTPGATRHRHIDAYHHCVTHATSNESRPRLHNPHSSLMWRECHVTELERRTAPGLGHRNAIEAQRHLQSNDDDRSRERPSRVRRCFEPAAATPTTRRCRFALNGHDDHRHPPLLLRGCSPQYVDPLPSPTSPAQCRTNDHCDPTARCQVANAT</sequence>
<accession>A0A067SEZ3</accession>
<dbReference type="AlphaFoldDB" id="A0A067SEZ3"/>
<evidence type="ECO:0000313" key="2">
    <source>
        <dbReference type="EMBL" id="KDR66324.1"/>
    </source>
</evidence>
<gene>
    <name evidence="2" type="ORF">GALMADRAFT_147929</name>
</gene>
<evidence type="ECO:0000313" key="3">
    <source>
        <dbReference type="Proteomes" id="UP000027222"/>
    </source>
</evidence>
<protein>
    <submittedName>
        <fullName evidence="2">Uncharacterized protein</fullName>
    </submittedName>
</protein>